<evidence type="ECO:0000256" key="2">
    <source>
        <dbReference type="SAM" id="MobiDB-lite"/>
    </source>
</evidence>
<dbReference type="Pfam" id="PF02195">
    <property type="entry name" value="ParB_N"/>
    <property type="match status" value="1"/>
</dbReference>
<keyword evidence="1" id="KW-0159">Chromosome partition</keyword>
<dbReference type="PANTHER" id="PTHR33375:SF1">
    <property type="entry name" value="CHROMOSOME-PARTITIONING PROTEIN PARB-RELATED"/>
    <property type="match status" value="1"/>
</dbReference>
<dbReference type="SUPFAM" id="SSF110849">
    <property type="entry name" value="ParB/Sulfiredoxin"/>
    <property type="match status" value="1"/>
</dbReference>
<gene>
    <name evidence="4" type="ORF">S03H2_22252</name>
</gene>
<dbReference type="Gene3D" id="1.10.10.2830">
    <property type="match status" value="1"/>
</dbReference>
<dbReference type="GO" id="GO:0007059">
    <property type="term" value="P:chromosome segregation"/>
    <property type="evidence" value="ECO:0007669"/>
    <property type="project" value="UniProtKB-KW"/>
</dbReference>
<evidence type="ECO:0000259" key="3">
    <source>
        <dbReference type="SMART" id="SM00470"/>
    </source>
</evidence>
<dbReference type="InterPro" id="IPR050336">
    <property type="entry name" value="Chromosome_partition/occlusion"/>
</dbReference>
<evidence type="ECO:0000256" key="1">
    <source>
        <dbReference type="ARBA" id="ARBA00022829"/>
    </source>
</evidence>
<organism evidence="4">
    <name type="scientific">marine sediment metagenome</name>
    <dbReference type="NCBI Taxonomy" id="412755"/>
    <lineage>
        <taxon>unclassified sequences</taxon>
        <taxon>metagenomes</taxon>
        <taxon>ecological metagenomes</taxon>
    </lineage>
</organism>
<feature type="region of interest" description="Disordered" evidence="2">
    <location>
        <begin position="212"/>
        <end position="235"/>
    </location>
</feature>
<comment type="caution">
    <text evidence="4">The sequence shown here is derived from an EMBL/GenBank/DDBJ whole genome shotgun (WGS) entry which is preliminary data.</text>
</comment>
<protein>
    <recommendedName>
        <fullName evidence="3">ParB-like N-terminal domain-containing protein</fullName>
    </recommendedName>
</protein>
<dbReference type="NCBIfam" id="TIGR00180">
    <property type="entry name" value="parB_part"/>
    <property type="match status" value="1"/>
</dbReference>
<dbReference type="AlphaFoldDB" id="X1EPA2"/>
<dbReference type="GO" id="GO:0003677">
    <property type="term" value="F:DNA binding"/>
    <property type="evidence" value="ECO:0007669"/>
    <property type="project" value="InterPro"/>
</dbReference>
<dbReference type="Gene3D" id="3.90.1530.30">
    <property type="match status" value="1"/>
</dbReference>
<evidence type="ECO:0000313" key="4">
    <source>
        <dbReference type="EMBL" id="GAH35221.1"/>
    </source>
</evidence>
<feature type="non-terminal residue" evidence="4">
    <location>
        <position position="235"/>
    </location>
</feature>
<dbReference type="InterPro" id="IPR004437">
    <property type="entry name" value="ParB/RepB/Spo0J"/>
</dbReference>
<dbReference type="GO" id="GO:0005694">
    <property type="term" value="C:chromosome"/>
    <property type="evidence" value="ECO:0007669"/>
    <property type="project" value="TreeGrafter"/>
</dbReference>
<dbReference type="InterPro" id="IPR041468">
    <property type="entry name" value="HTH_ParB/Spo0J"/>
</dbReference>
<dbReference type="InterPro" id="IPR036086">
    <property type="entry name" value="ParB/Sulfiredoxin_sf"/>
</dbReference>
<proteinExistence type="predicted"/>
<dbReference type="Pfam" id="PF17762">
    <property type="entry name" value="HTH_ParB"/>
    <property type="match status" value="1"/>
</dbReference>
<accession>X1EPA2</accession>
<dbReference type="SMART" id="SM00470">
    <property type="entry name" value="ParB"/>
    <property type="match status" value="1"/>
</dbReference>
<sequence length="235" mass="26503">MEYGDITELAANIKKLGLLSPILARPIGERYEIVHGHRRFMAFKHLKSKYVPGVVKELTDKQALIIHGSENIQREEFSPIETARYYKLCRKFFSVKEIAKEAGKGETHVKYHLYLVNLPDDIQTKIHIGEISYGKARELARLAIETTVTAVTIKKGGSRGPKPASPTTQYFDEIRILSSDKDLRDAPSIAKAAKLVKGGVEVEDAVDEARKDYAKRMSKKRSEREALPPEEIARN</sequence>
<feature type="domain" description="ParB-like N-terminal" evidence="3">
    <location>
        <begin position="1"/>
        <end position="72"/>
    </location>
</feature>
<name>X1EPA2_9ZZZZ</name>
<reference evidence="4" key="1">
    <citation type="journal article" date="2014" name="Front. Microbiol.">
        <title>High frequency of phylogenetically diverse reductive dehalogenase-homologous genes in deep subseafloor sedimentary metagenomes.</title>
        <authorList>
            <person name="Kawai M."/>
            <person name="Futagami T."/>
            <person name="Toyoda A."/>
            <person name="Takaki Y."/>
            <person name="Nishi S."/>
            <person name="Hori S."/>
            <person name="Arai W."/>
            <person name="Tsubouchi T."/>
            <person name="Morono Y."/>
            <person name="Uchiyama I."/>
            <person name="Ito T."/>
            <person name="Fujiyama A."/>
            <person name="Inagaki F."/>
            <person name="Takami H."/>
        </authorList>
    </citation>
    <scope>NUCLEOTIDE SEQUENCE</scope>
    <source>
        <strain evidence="4">Expedition CK06-06</strain>
    </source>
</reference>
<dbReference type="InterPro" id="IPR003115">
    <property type="entry name" value="ParB_N"/>
</dbReference>
<dbReference type="EMBL" id="BARU01011951">
    <property type="protein sequence ID" value="GAH35221.1"/>
    <property type="molecule type" value="Genomic_DNA"/>
</dbReference>
<dbReference type="PANTHER" id="PTHR33375">
    <property type="entry name" value="CHROMOSOME-PARTITIONING PROTEIN PARB-RELATED"/>
    <property type="match status" value="1"/>
</dbReference>